<dbReference type="GO" id="GO:0000176">
    <property type="term" value="C:nuclear exosome (RNase complex)"/>
    <property type="evidence" value="ECO:0007669"/>
    <property type="project" value="TreeGrafter"/>
</dbReference>
<sequence>MFACYLYCSAIMSSIHVVGIFHTGVGDRHVADSRRVAVSIHADGLEYVHNLSRPLDVPVRECRPWFYRNDHPSLSETRININPVRYVDCITLKRREAIQSLIDQPGRCLRDAHDSINFVELEGRDLSEVPTPMSEGSSWVLINNGEKMTACVKEIEEAQPSEIAFDMEMYNQSMYNQFTCLIQLSTDAGKDYVIDVLAPGVWEKVTLLAPLFANPSIVKVGHAIGGMDVPALHRDFGVFVVNAFDTYEAARVLRLKHTSLASVCEHYGLRSSSEYATLKKEYQKSDWRRRPLSEDMLKYGLYDAHYLLELRRLLVRDLARGELWDDAGIGREAEAQIVSRALAATMRKARDIDHGEREVNDKDHWKTTQSTDMSDVDGYYTPTEVSIEVEECKQGGNGGFDTSLARKAGGEREERTSIFRAKELRMNCKLMKVITVSQDRCLALWKPKEEPHMKNALLISFMRRAATGDGKWNDSHQALYQRLVDWRKHVALTQGVVPTHVCPLDLLVLISCKRPDCELNLRRLSYFLPESLNEDCTNEILSLVRSSYEEDEERSHLRVRFYTDRSRRVQTDRAKCKDLGSEKDETAHVQTREDDQSHPLRRSTRTKRSVGAKEPSFWKSAPKHATLAVPFVALGALVLFDVMRKKKN</sequence>
<comment type="subcellular location">
    <subcellularLocation>
        <location evidence="1">Nucleus</location>
    </subcellularLocation>
</comment>
<dbReference type="GO" id="GO:0071036">
    <property type="term" value="P:nuclear polyadenylation-dependent snoRNA catabolic process"/>
    <property type="evidence" value="ECO:0007669"/>
    <property type="project" value="TreeGrafter"/>
</dbReference>
<keyword evidence="2" id="KW-0539">Nucleus</keyword>
<dbReference type="GO" id="GO:0071035">
    <property type="term" value="P:nuclear polyadenylation-dependent rRNA catabolic process"/>
    <property type="evidence" value="ECO:0007669"/>
    <property type="project" value="TreeGrafter"/>
</dbReference>
<feature type="region of interest" description="Disordered" evidence="3">
    <location>
        <begin position="573"/>
        <end position="615"/>
    </location>
</feature>
<dbReference type="EMBL" id="HBKQ01051566">
    <property type="protein sequence ID" value="CAE2277215.1"/>
    <property type="molecule type" value="Transcribed_RNA"/>
</dbReference>
<organism evidence="5">
    <name type="scientific">Odontella aurita</name>
    <dbReference type="NCBI Taxonomy" id="265563"/>
    <lineage>
        <taxon>Eukaryota</taxon>
        <taxon>Sar</taxon>
        <taxon>Stramenopiles</taxon>
        <taxon>Ochrophyta</taxon>
        <taxon>Bacillariophyta</taxon>
        <taxon>Mediophyceae</taxon>
        <taxon>Biddulphiophycidae</taxon>
        <taxon>Eupodiscales</taxon>
        <taxon>Odontellaceae</taxon>
        <taxon>Odontella</taxon>
    </lineage>
</organism>
<dbReference type="GO" id="GO:0000467">
    <property type="term" value="P:exonucleolytic trimming to generate mature 3'-end of 5.8S rRNA from tricistronic rRNA transcript (SSU-rRNA, 5.8S rRNA, LSU-rRNA)"/>
    <property type="evidence" value="ECO:0007669"/>
    <property type="project" value="InterPro"/>
</dbReference>
<name>A0A7S4JXJ1_9STRA</name>
<dbReference type="SUPFAM" id="SSF53098">
    <property type="entry name" value="Ribonuclease H-like"/>
    <property type="match status" value="1"/>
</dbReference>
<dbReference type="InterPro" id="IPR044876">
    <property type="entry name" value="HRDC_dom_sf"/>
</dbReference>
<feature type="compositionally biased region" description="Basic and acidic residues" evidence="3">
    <location>
        <begin position="573"/>
        <end position="598"/>
    </location>
</feature>
<evidence type="ECO:0000256" key="1">
    <source>
        <dbReference type="ARBA" id="ARBA00004123"/>
    </source>
</evidence>
<dbReference type="InterPro" id="IPR002562">
    <property type="entry name" value="3'-5'_exonuclease_dom"/>
</dbReference>
<dbReference type="InterPro" id="IPR045092">
    <property type="entry name" value="Rrp6-like"/>
</dbReference>
<dbReference type="GO" id="GO:0003727">
    <property type="term" value="F:single-stranded RNA binding"/>
    <property type="evidence" value="ECO:0007669"/>
    <property type="project" value="TreeGrafter"/>
</dbReference>
<dbReference type="SMART" id="SM00474">
    <property type="entry name" value="35EXOc"/>
    <property type="match status" value="1"/>
</dbReference>
<dbReference type="AlphaFoldDB" id="A0A7S4JXJ1"/>
<reference evidence="5" key="1">
    <citation type="submission" date="2021-01" db="EMBL/GenBank/DDBJ databases">
        <authorList>
            <person name="Corre E."/>
            <person name="Pelletier E."/>
            <person name="Niang G."/>
            <person name="Scheremetjew M."/>
            <person name="Finn R."/>
            <person name="Kale V."/>
            <person name="Holt S."/>
            <person name="Cochrane G."/>
            <person name="Meng A."/>
            <person name="Brown T."/>
            <person name="Cohen L."/>
        </authorList>
    </citation>
    <scope>NUCLEOTIDE SEQUENCE</scope>
    <source>
        <strain evidence="5">Isolate 1302-5</strain>
    </source>
</reference>
<dbReference type="InterPro" id="IPR010997">
    <property type="entry name" value="HRDC-like_sf"/>
</dbReference>
<feature type="compositionally biased region" description="Basic residues" evidence="3">
    <location>
        <begin position="599"/>
        <end position="610"/>
    </location>
</feature>
<dbReference type="SUPFAM" id="SSF47819">
    <property type="entry name" value="HRDC-like"/>
    <property type="match status" value="1"/>
</dbReference>
<evidence type="ECO:0000256" key="3">
    <source>
        <dbReference type="SAM" id="MobiDB-lite"/>
    </source>
</evidence>
<dbReference type="GO" id="GO:0071038">
    <property type="term" value="P:TRAMP-dependent tRNA surveillance pathway"/>
    <property type="evidence" value="ECO:0007669"/>
    <property type="project" value="TreeGrafter"/>
</dbReference>
<dbReference type="GO" id="GO:0000166">
    <property type="term" value="F:nucleotide binding"/>
    <property type="evidence" value="ECO:0007669"/>
    <property type="project" value="InterPro"/>
</dbReference>
<dbReference type="InterPro" id="IPR012337">
    <property type="entry name" value="RNaseH-like_sf"/>
</dbReference>
<gene>
    <name evidence="5" type="ORF">OAUR00152_LOCUS35576</name>
</gene>
<dbReference type="GO" id="GO:0071044">
    <property type="term" value="P:histone mRNA catabolic process"/>
    <property type="evidence" value="ECO:0007669"/>
    <property type="project" value="TreeGrafter"/>
</dbReference>
<dbReference type="PANTHER" id="PTHR12124">
    <property type="entry name" value="POLYMYOSITIS/SCLERODERMA AUTOANTIGEN-RELATED"/>
    <property type="match status" value="1"/>
</dbReference>
<evidence type="ECO:0000259" key="4">
    <source>
        <dbReference type="PROSITE" id="PS50967"/>
    </source>
</evidence>
<dbReference type="Pfam" id="PF01612">
    <property type="entry name" value="DNA_pol_A_exo1"/>
    <property type="match status" value="1"/>
</dbReference>
<dbReference type="GO" id="GO:0071039">
    <property type="term" value="P:nuclear polyadenylation-dependent CUT catabolic process"/>
    <property type="evidence" value="ECO:0007669"/>
    <property type="project" value="TreeGrafter"/>
</dbReference>
<dbReference type="PANTHER" id="PTHR12124:SF47">
    <property type="entry name" value="EXOSOME COMPONENT 10"/>
    <property type="match status" value="1"/>
</dbReference>
<accession>A0A7S4JXJ1</accession>
<evidence type="ECO:0000256" key="2">
    <source>
        <dbReference type="ARBA" id="ARBA00023242"/>
    </source>
</evidence>
<feature type="domain" description="HRDC" evidence="4">
    <location>
        <begin position="473"/>
        <end position="554"/>
    </location>
</feature>
<dbReference type="GO" id="GO:0005730">
    <property type="term" value="C:nucleolus"/>
    <property type="evidence" value="ECO:0007669"/>
    <property type="project" value="TreeGrafter"/>
</dbReference>
<dbReference type="GO" id="GO:0071037">
    <property type="term" value="P:nuclear polyadenylation-dependent snRNA catabolic process"/>
    <property type="evidence" value="ECO:0007669"/>
    <property type="project" value="TreeGrafter"/>
</dbReference>
<evidence type="ECO:0000313" key="5">
    <source>
        <dbReference type="EMBL" id="CAE2277215.1"/>
    </source>
</evidence>
<dbReference type="Gene3D" id="1.10.150.80">
    <property type="entry name" value="HRDC domain"/>
    <property type="match status" value="1"/>
</dbReference>
<dbReference type="InterPro" id="IPR036397">
    <property type="entry name" value="RNaseH_sf"/>
</dbReference>
<dbReference type="GO" id="GO:0071040">
    <property type="term" value="P:nuclear polyadenylation-dependent antisense transcript catabolic process"/>
    <property type="evidence" value="ECO:0007669"/>
    <property type="project" value="TreeGrafter"/>
</dbReference>
<proteinExistence type="predicted"/>
<dbReference type="InterPro" id="IPR002121">
    <property type="entry name" value="HRDC_dom"/>
</dbReference>
<dbReference type="PROSITE" id="PS50967">
    <property type="entry name" value="HRDC"/>
    <property type="match status" value="1"/>
</dbReference>
<dbReference type="Gene3D" id="3.30.420.10">
    <property type="entry name" value="Ribonuclease H-like superfamily/Ribonuclease H"/>
    <property type="match status" value="1"/>
</dbReference>
<dbReference type="Pfam" id="PF00570">
    <property type="entry name" value="HRDC"/>
    <property type="match status" value="1"/>
</dbReference>
<protein>
    <recommendedName>
        <fullName evidence="4">HRDC domain-containing protein</fullName>
    </recommendedName>
</protein>
<dbReference type="GO" id="GO:0000175">
    <property type="term" value="F:3'-5'-RNA exonuclease activity"/>
    <property type="evidence" value="ECO:0007669"/>
    <property type="project" value="InterPro"/>
</dbReference>
<dbReference type="GO" id="GO:0071051">
    <property type="term" value="P:poly(A)-dependent snoRNA 3'-end processing"/>
    <property type="evidence" value="ECO:0007669"/>
    <property type="project" value="TreeGrafter"/>
</dbReference>